<sequence>MDIVASAPGIYLGWGSFTIQLGNLIVIVIMVVLFALALLLPFPKARRRR</sequence>
<protein>
    <submittedName>
        <fullName evidence="2">Uncharacterized protein</fullName>
    </submittedName>
</protein>
<proteinExistence type="predicted"/>
<dbReference type="AlphaFoldDB" id="A0A853CVQ4"/>
<accession>A0A853CVQ4</accession>
<keyword evidence="1" id="KW-1133">Transmembrane helix</keyword>
<evidence type="ECO:0000313" key="3">
    <source>
        <dbReference type="Proteomes" id="UP000578352"/>
    </source>
</evidence>
<name>A0A853CVQ4_9MICO</name>
<evidence type="ECO:0000256" key="1">
    <source>
        <dbReference type="SAM" id="Phobius"/>
    </source>
</evidence>
<dbReference type="RefSeq" id="WP_179604896.1">
    <property type="nucleotide sequence ID" value="NZ_BAABEH010000001.1"/>
</dbReference>
<feature type="transmembrane region" description="Helical" evidence="1">
    <location>
        <begin position="21"/>
        <end position="42"/>
    </location>
</feature>
<dbReference type="EMBL" id="JACCFL010000001">
    <property type="protein sequence ID" value="NYJ22900.1"/>
    <property type="molecule type" value="Genomic_DNA"/>
</dbReference>
<comment type="caution">
    <text evidence="2">The sequence shown here is derived from an EMBL/GenBank/DDBJ whole genome shotgun (WGS) entry which is preliminary data.</text>
</comment>
<organism evidence="2 3">
    <name type="scientific">Leifsonia shinshuensis</name>
    <dbReference type="NCBI Taxonomy" id="150026"/>
    <lineage>
        <taxon>Bacteria</taxon>
        <taxon>Bacillati</taxon>
        <taxon>Actinomycetota</taxon>
        <taxon>Actinomycetes</taxon>
        <taxon>Micrococcales</taxon>
        <taxon>Microbacteriaceae</taxon>
        <taxon>Leifsonia</taxon>
    </lineage>
</organism>
<reference evidence="2 3" key="1">
    <citation type="submission" date="2020-07" db="EMBL/GenBank/DDBJ databases">
        <title>Sequencing the genomes of 1000 actinobacteria strains.</title>
        <authorList>
            <person name="Klenk H.-P."/>
        </authorList>
    </citation>
    <scope>NUCLEOTIDE SEQUENCE [LARGE SCALE GENOMIC DNA]</scope>
    <source>
        <strain evidence="2 3">DSM 15165</strain>
    </source>
</reference>
<dbReference type="Proteomes" id="UP000578352">
    <property type="component" value="Unassembled WGS sequence"/>
</dbReference>
<gene>
    <name evidence="2" type="ORF">HNR13_001187</name>
</gene>
<keyword evidence="1" id="KW-0472">Membrane</keyword>
<evidence type="ECO:0000313" key="2">
    <source>
        <dbReference type="EMBL" id="NYJ22900.1"/>
    </source>
</evidence>
<keyword evidence="1" id="KW-0812">Transmembrane</keyword>